<feature type="domain" description="Translocation and assembly module TamB C-terminal" evidence="6">
    <location>
        <begin position="788"/>
        <end position="1134"/>
    </location>
</feature>
<evidence type="ECO:0000259" key="6">
    <source>
        <dbReference type="Pfam" id="PF04357"/>
    </source>
</evidence>
<evidence type="ECO:0000256" key="5">
    <source>
        <dbReference type="SAM" id="SignalP"/>
    </source>
</evidence>
<gene>
    <name evidence="7" type="ORF">GV832_04625</name>
</gene>
<evidence type="ECO:0000313" key="8">
    <source>
        <dbReference type="Proteomes" id="UP001193501"/>
    </source>
</evidence>
<keyword evidence="2" id="KW-0812">Transmembrane</keyword>
<dbReference type="Pfam" id="PF04357">
    <property type="entry name" value="TamB"/>
    <property type="match status" value="1"/>
</dbReference>
<name>A0AAE5BU35_9RHOB</name>
<dbReference type="InterPro" id="IPR007452">
    <property type="entry name" value="TamB_C"/>
</dbReference>
<reference evidence="7" key="1">
    <citation type="submission" date="2020-01" db="EMBL/GenBank/DDBJ databases">
        <authorList>
            <person name="Chen W.-M."/>
        </authorList>
    </citation>
    <scope>NUCLEOTIDE SEQUENCE</scope>
    <source>
        <strain evidence="7">CYK-10</strain>
    </source>
</reference>
<feature type="signal peptide" evidence="5">
    <location>
        <begin position="1"/>
        <end position="19"/>
    </location>
</feature>
<evidence type="ECO:0000313" key="7">
    <source>
        <dbReference type="EMBL" id="NBZ86857.1"/>
    </source>
</evidence>
<dbReference type="PANTHER" id="PTHR36985:SF1">
    <property type="entry name" value="TRANSLOCATION AND ASSEMBLY MODULE SUBUNIT TAMB"/>
    <property type="match status" value="1"/>
</dbReference>
<organism evidence="7 8">
    <name type="scientific">Stagnihabitans tardus</name>
    <dbReference type="NCBI Taxonomy" id="2699202"/>
    <lineage>
        <taxon>Bacteria</taxon>
        <taxon>Pseudomonadati</taxon>
        <taxon>Pseudomonadota</taxon>
        <taxon>Alphaproteobacteria</taxon>
        <taxon>Rhodobacterales</taxon>
        <taxon>Paracoccaceae</taxon>
        <taxon>Stagnihabitans</taxon>
    </lineage>
</organism>
<proteinExistence type="predicted"/>
<dbReference type="AlphaFoldDB" id="A0AAE5BU35"/>
<feature type="chain" id="PRO_5042205867" evidence="5">
    <location>
        <begin position="20"/>
        <end position="1134"/>
    </location>
</feature>
<comment type="subcellular location">
    <subcellularLocation>
        <location evidence="1">Membrane</location>
        <topology evidence="1">Single-pass membrane protein</topology>
    </subcellularLocation>
</comment>
<dbReference type="GO" id="GO:0009306">
    <property type="term" value="P:protein secretion"/>
    <property type="evidence" value="ECO:0007669"/>
    <property type="project" value="InterPro"/>
</dbReference>
<dbReference type="Proteomes" id="UP001193501">
    <property type="component" value="Unassembled WGS sequence"/>
</dbReference>
<dbReference type="PANTHER" id="PTHR36985">
    <property type="entry name" value="TRANSLOCATION AND ASSEMBLY MODULE SUBUNIT TAMB"/>
    <property type="match status" value="1"/>
</dbReference>
<accession>A0AAE5BU35</accession>
<evidence type="ECO:0000256" key="3">
    <source>
        <dbReference type="ARBA" id="ARBA00022989"/>
    </source>
</evidence>
<evidence type="ECO:0000256" key="2">
    <source>
        <dbReference type="ARBA" id="ARBA00022692"/>
    </source>
</evidence>
<keyword evidence="3" id="KW-1133">Transmembrane helix</keyword>
<dbReference type="RefSeq" id="WP_168773664.1">
    <property type="nucleotide sequence ID" value="NZ_JAABNR010000003.1"/>
</dbReference>
<evidence type="ECO:0000256" key="4">
    <source>
        <dbReference type="ARBA" id="ARBA00023136"/>
    </source>
</evidence>
<comment type="caution">
    <text evidence="7">The sequence shown here is derived from an EMBL/GenBank/DDBJ whole genome shotgun (WGS) entry which is preliminary data.</text>
</comment>
<keyword evidence="4" id="KW-0472">Membrane</keyword>
<dbReference type="EMBL" id="JAABNR010000003">
    <property type="protein sequence ID" value="NBZ86857.1"/>
    <property type="molecule type" value="Genomic_DNA"/>
</dbReference>
<dbReference type="GO" id="GO:0005886">
    <property type="term" value="C:plasma membrane"/>
    <property type="evidence" value="ECO:0007669"/>
    <property type="project" value="InterPro"/>
</dbReference>
<keyword evidence="5" id="KW-0732">Signal</keyword>
<evidence type="ECO:0000256" key="1">
    <source>
        <dbReference type="ARBA" id="ARBA00004167"/>
    </source>
</evidence>
<dbReference type="GO" id="GO:0097347">
    <property type="term" value="C:TAM protein secretion complex"/>
    <property type="evidence" value="ECO:0007669"/>
    <property type="project" value="TreeGrafter"/>
</dbReference>
<keyword evidence="8" id="KW-1185">Reference proteome</keyword>
<sequence length="1134" mass="114130">MRKLALLLCLVPQMGLADAAEDKGWIVNWLQDNLSGAGRKVEIDGFKGALSSQASLERLTIADDQGVWLTLTGVTLDWSRSALLSGRVEVNALTAKEIDLARLPEGEGTTAEAGGFSLPELPVSVSVAGVSAEVIRLGAPVLGEELTASLTANLTLEGGAGTGHLDLTRTDAEGHVRVAASYGNADGVLSLDLDAAEAAGGIAARKLGVPGAPSTSLRIAGTGPLSDFTAQVNLSTDGATRLGGLVTLKEGAFSAILAGDPTPVFLPEYAAFFGPNVALQVKGSQGASGLVLDSLALQSAALTLEGRARFAPGGRPELLDLTGKLGMGGGAVTLPLSAPVTVTGGTLQLYHDITAGQDWTLSARLNGLVTASLAATEIAVSAEGDLAEGVFDGTAEVTAKGLKATDPALDRALGSEVAASARFHSDDNGLTVENLGLTAPGLSLATLGRIGLDGVFNGQASGRIDDLTRISGYQPGLSGAVTFDLAGSVQALTGGFDLTGTLEGRALTVGQAEADALLAGESRIEVSALRDETGITLRRLVAVAGGLSANLSGKVASAGSDLTGSVALADLAVIGRKGSLAAQVQVTGTPAQGSASAKLTGQDLGIGQAEVDKLLRGASVISLEATVSDGALVLQAFDLKADQLSAQAAGPLEGLQVTARLANLGLFVPEFPGPVTLAGKAGWQEGAVLDLKVQGPGHIAAQVAGRLGTRLTIKGTAAAALANPFLRPRSVSGGLRFDLALGDMSLAGLSGTAQLSDGRFADPALPFGLTGMAGSVQLAGGRATLRAEAQVTTGGTAGVTGSLGLAAPYTADLAIKLAGVKLRDPQLYETTVGGEMAFRGPALGGASITGNLSLGRTELRIPSTLATATPLEGLTHRGDSAAVRATRARAEGDSADAKGASGPAYGLNLRITAPNQVFLRGRGLDAELGGGLTLGGTTQAMVPTGGFTLLRGRMDILGRRMTLSEATLDLQGALIPMVHVVASVEASDITAIVTVDGPATAPEVAFTSSPALPQEEVLAQLLFGRSLETVSAFQAAQLASAVATLSGRGGEGIMGKIRAKTGLDNLDVQTDGAGGGSLTAGKYLSENIYSEVTVDSAGKSDISLNLDVARHITLKAKVDTEGNSGAGIFLKKDY</sequence>
<protein>
    <submittedName>
        <fullName evidence="7">Translocation and assembly module protein TamB</fullName>
    </submittedName>
</protein>